<dbReference type="Pfam" id="PF25289">
    <property type="entry name" value="DUF7877"/>
    <property type="match status" value="1"/>
</dbReference>
<dbReference type="PANTHER" id="PTHR24216:SF65">
    <property type="entry name" value="PAXILLIN-LIKE PROTEIN 1"/>
    <property type="match status" value="1"/>
</dbReference>
<feature type="region of interest" description="Disordered" evidence="1">
    <location>
        <begin position="294"/>
        <end position="315"/>
    </location>
</feature>
<feature type="region of interest" description="Disordered" evidence="1">
    <location>
        <begin position="178"/>
        <end position="202"/>
    </location>
</feature>
<dbReference type="GeneID" id="43602120"/>
<feature type="region of interest" description="Disordered" evidence="1">
    <location>
        <begin position="1"/>
        <end position="62"/>
    </location>
</feature>
<dbReference type="RefSeq" id="XP_031865801.1">
    <property type="nucleotide sequence ID" value="XM_032017894.1"/>
</dbReference>
<comment type="caution">
    <text evidence="4">The sequence shown here is derived from an EMBL/GenBank/DDBJ whole genome shotgun (WGS) entry which is preliminary data.</text>
</comment>
<feature type="compositionally biased region" description="Polar residues" evidence="1">
    <location>
        <begin position="718"/>
        <end position="742"/>
    </location>
</feature>
<organism evidence="4 5">
    <name type="scientific">Venustampulla echinocandica</name>
    <dbReference type="NCBI Taxonomy" id="2656787"/>
    <lineage>
        <taxon>Eukaryota</taxon>
        <taxon>Fungi</taxon>
        <taxon>Dikarya</taxon>
        <taxon>Ascomycota</taxon>
        <taxon>Pezizomycotina</taxon>
        <taxon>Leotiomycetes</taxon>
        <taxon>Helotiales</taxon>
        <taxon>Pleuroascaceae</taxon>
        <taxon>Venustampulla</taxon>
    </lineage>
</organism>
<evidence type="ECO:0000256" key="1">
    <source>
        <dbReference type="SAM" id="MobiDB-lite"/>
    </source>
</evidence>
<proteinExistence type="predicted"/>
<feature type="compositionally biased region" description="Polar residues" evidence="1">
    <location>
        <begin position="37"/>
        <end position="62"/>
    </location>
</feature>
<feature type="compositionally biased region" description="Low complexity" evidence="1">
    <location>
        <begin position="855"/>
        <end position="875"/>
    </location>
</feature>
<dbReference type="PANTHER" id="PTHR24216">
    <property type="entry name" value="PAXILLIN-RELATED"/>
    <property type="match status" value="1"/>
</dbReference>
<feature type="compositionally biased region" description="Polar residues" evidence="1">
    <location>
        <begin position="184"/>
        <end position="202"/>
    </location>
</feature>
<gene>
    <name evidence="4" type="ORF">BP5553_09271</name>
</gene>
<evidence type="ECO:0000259" key="3">
    <source>
        <dbReference type="Pfam" id="PF25289"/>
    </source>
</evidence>
<feature type="compositionally biased region" description="Polar residues" evidence="1">
    <location>
        <begin position="812"/>
        <end position="829"/>
    </location>
</feature>
<dbReference type="STRING" id="2656787.A0A370TC85"/>
<keyword evidence="5" id="KW-1185">Reference proteome</keyword>
<sequence>MASVNGILGPPSHMEPANDSITLSAKRKRDESEGDHQINSGIASQTSQTSQPTGASTEETQSLIRDLVDVLKSHDTVPSILTRPLPDRASSSEPQAKRQKAEDVSETQNTIVTRVASNTYKDLDDVLEDIDTAVSDILEKLELPNGAARNQYIPPAGPQAEIALKASAFKRRAHELVRREKASSEQNNTSKPSVINNSSYTSNNNVGVNPYTQINAGLGDNKMVLTLYGNAPGPKQLFSSFQIPTEVDGEKNAVQPLREAGLPTGISTTQIIPIKSSSLVEGSKRVTLGDVFPTPANVPGLQPPKPSKNATTRSSTVGWYQPTAVDALPKTGSYFKAPISCGQWLDYSQVTSPQDSKKRHRDRAMSLVGAKAPLPDAEPLESTGAKLEALFRSAYSSFAPTKDNSAAVAPTGVLDRIWWQQAGERSFERLVENTNNLDTATTPGLDTKHEVEDDEEMKEFEQLVETWNGDIVDPNLAPVEANAEKSVEEKDVEEVLEGISELLETLNSYQRIRNMTLNPATRPAGLLSAPDSSSLGTPSKPSEAEQATYEILKSQLALMISTLPPYAVAKLDPDRLADLRISTKIEIRLDDYRGVMEEDEAAAKARAAAAASTTSSSRAIPPSVHRSSSALYGNQYSSSRPAPTLPHQYYGAQTPARASPNMQRPTPTAAVPYPAQRAASAAPYRPSAYGTPTYGHQAARPVPQQYQPSSSAQYLQTPGAQSYMRPNQGYQGIPQATPQASINGRYASQPPYSQQPQNGHDYRYANSSNIARQSSPQKPLYSPQPSAPQPRPSYSTPTPGISQDRRPFLPTSMINGSAQPTNQAQYTPLPATSLTNYSTFMTQEQQSSMMERQRAQLAAQQQSAQQQARNAAQAALGSPSKTPVNGNSAVAAGL</sequence>
<feature type="compositionally biased region" description="Low complexity" evidence="1">
    <location>
        <begin position="701"/>
        <end position="716"/>
    </location>
</feature>
<feature type="compositionally biased region" description="Polar residues" evidence="1">
    <location>
        <begin position="879"/>
        <end position="888"/>
    </location>
</feature>
<feature type="compositionally biased region" description="Polar residues" evidence="1">
    <location>
        <begin position="625"/>
        <end position="641"/>
    </location>
</feature>
<feature type="compositionally biased region" description="Polar residues" evidence="1">
    <location>
        <begin position="530"/>
        <end position="540"/>
    </location>
</feature>
<feature type="compositionally biased region" description="Low complexity" evidence="1">
    <location>
        <begin position="748"/>
        <end position="757"/>
    </location>
</feature>
<feature type="region of interest" description="Disordered" evidence="1">
    <location>
        <begin position="844"/>
        <end position="894"/>
    </location>
</feature>
<feature type="region of interest" description="Disordered" evidence="1">
    <location>
        <begin position="75"/>
        <end position="105"/>
    </location>
</feature>
<feature type="compositionally biased region" description="Polar residues" evidence="1">
    <location>
        <begin position="765"/>
        <end position="777"/>
    </location>
</feature>
<feature type="compositionally biased region" description="Low complexity" evidence="1">
    <location>
        <begin position="669"/>
        <end position="688"/>
    </location>
</feature>
<dbReference type="Pfam" id="PF25009">
    <property type="entry name" value="DUF7785"/>
    <property type="match status" value="1"/>
</dbReference>
<feature type="region of interest" description="Disordered" evidence="1">
    <location>
        <begin position="611"/>
        <end position="829"/>
    </location>
</feature>
<feature type="domain" description="DUF7877" evidence="3">
    <location>
        <begin position="60"/>
        <end position="176"/>
    </location>
</feature>
<name>A0A370TC85_9HELO</name>
<accession>A0A370TC85</accession>
<reference evidence="4 5" key="1">
    <citation type="journal article" date="2018" name="IMA Fungus">
        <title>IMA Genome-F 9: Draft genome sequence of Annulohypoxylon stygium, Aspergillus mulundensis, Berkeleyomyces basicola (syn. Thielaviopsis basicola), Ceratocystis smalleyi, two Cercospora beticola strains, Coleophoma cylindrospora, Fusarium fracticaudum, Phialophora cf. hyalina, and Morchella septimelata.</title>
        <authorList>
            <person name="Wingfield B.D."/>
            <person name="Bills G.F."/>
            <person name="Dong Y."/>
            <person name="Huang W."/>
            <person name="Nel W.J."/>
            <person name="Swalarsk-Parry B.S."/>
            <person name="Vaghefi N."/>
            <person name="Wilken P.M."/>
            <person name="An Z."/>
            <person name="de Beer Z.W."/>
            <person name="De Vos L."/>
            <person name="Chen L."/>
            <person name="Duong T.A."/>
            <person name="Gao Y."/>
            <person name="Hammerbacher A."/>
            <person name="Kikkert J.R."/>
            <person name="Li Y."/>
            <person name="Li H."/>
            <person name="Li K."/>
            <person name="Li Q."/>
            <person name="Liu X."/>
            <person name="Ma X."/>
            <person name="Naidoo K."/>
            <person name="Pethybridge S.J."/>
            <person name="Sun J."/>
            <person name="Steenkamp E.T."/>
            <person name="van der Nest M.A."/>
            <person name="van Wyk S."/>
            <person name="Wingfield M.J."/>
            <person name="Xiong C."/>
            <person name="Yue Q."/>
            <person name="Zhang X."/>
        </authorList>
    </citation>
    <scope>NUCLEOTIDE SEQUENCE [LARGE SCALE GENOMIC DNA]</scope>
    <source>
        <strain evidence="4 5">BP 5553</strain>
    </source>
</reference>
<dbReference type="InterPro" id="IPR056687">
    <property type="entry name" value="DUF7785"/>
</dbReference>
<dbReference type="EMBL" id="NPIC01000011">
    <property type="protein sequence ID" value="RDL31869.1"/>
    <property type="molecule type" value="Genomic_DNA"/>
</dbReference>
<feature type="region of interest" description="Disordered" evidence="1">
    <location>
        <begin position="521"/>
        <end position="545"/>
    </location>
</feature>
<protein>
    <submittedName>
        <fullName evidence="4">Uncharacterized protein</fullName>
    </submittedName>
</protein>
<evidence type="ECO:0000313" key="5">
    <source>
        <dbReference type="Proteomes" id="UP000254866"/>
    </source>
</evidence>
<dbReference type="AlphaFoldDB" id="A0A370TC85"/>
<evidence type="ECO:0000259" key="2">
    <source>
        <dbReference type="Pfam" id="PF25009"/>
    </source>
</evidence>
<dbReference type="Proteomes" id="UP000254866">
    <property type="component" value="Unassembled WGS sequence"/>
</dbReference>
<dbReference type="OrthoDB" id="5354458at2759"/>
<feature type="domain" description="DUF7785" evidence="2">
    <location>
        <begin position="489"/>
        <end position="587"/>
    </location>
</feature>
<dbReference type="InterPro" id="IPR057199">
    <property type="entry name" value="DUF7877"/>
</dbReference>
<evidence type="ECO:0000313" key="4">
    <source>
        <dbReference type="EMBL" id="RDL31869.1"/>
    </source>
</evidence>